<gene>
    <name evidence="1" type="ORF">PMYSY11_4206</name>
</gene>
<proteinExistence type="predicted"/>
<protein>
    <submittedName>
        <fullName evidence="1">Uncharacterized protein</fullName>
    </submittedName>
</protein>
<name>A0A653E990_9PSED</name>
<accession>A0A653E990</accession>
<dbReference type="AlphaFoldDB" id="A0A653E990"/>
<sequence length="44" mass="5135">MLYIQSRNLFKITHTSYHITFQLNLCKTLYVAVSYQAPPCSLLN</sequence>
<reference evidence="1" key="1">
    <citation type="submission" date="2019-02" db="EMBL/GenBank/DDBJ databases">
        <authorList>
            <consortium name="Genoscope - CEA"/>
            <person name="William W."/>
        </authorList>
    </citation>
    <scope>NUCLEOTIDE SEQUENCE [LARGE SCALE GENOMIC DNA]</scope>
    <source>
        <strain evidence="1">YSy11</strain>
    </source>
</reference>
<dbReference type="EMBL" id="LR215729">
    <property type="protein sequence ID" value="VEV99249.1"/>
    <property type="molecule type" value="Genomic_DNA"/>
</dbReference>
<evidence type="ECO:0000313" key="1">
    <source>
        <dbReference type="EMBL" id="VEV99249.1"/>
    </source>
</evidence>
<organism evidence="1">
    <name type="scientific">Pseudomonas marincola</name>
    <dbReference type="NCBI Taxonomy" id="437900"/>
    <lineage>
        <taxon>Bacteria</taxon>
        <taxon>Pseudomonadati</taxon>
        <taxon>Pseudomonadota</taxon>
        <taxon>Gammaproteobacteria</taxon>
        <taxon>Pseudomonadales</taxon>
        <taxon>Pseudomonadaceae</taxon>
        <taxon>Pseudomonas</taxon>
    </lineage>
</organism>